<evidence type="ECO:0000256" key="2">
    <source>
        <dbReference type="ARBA" id="ARBA00022475"/>
    </source>
</evidence>
<dbReference type="Pfam" id="PF03023">
    <property type="entry name" value="MurJ"/>
    <property type="match status" value="1"/>
</dbReference>
<feature type="transmembrane region" description="Helical" evidence="10">
    <location>
        <begin position="188"/>
        <end position="211"/>
    </location>
</feature>
<evidence type="ECO:0000256" key="9">
    <source>
        <dbReference type="ARBA" id="ARBA00061532"/>
    </source>
</evidence>
<feature type="transmembrane region" description="Helical" evidence="10">
    <location>
        <begin position="79"/>
        <end position="106"/>
    </location>
</feature>
<feature type="transmembrane region" description="Helical" evidence="10">
    <location>
        <begin position="223"/>
        <end position="241"/>
    </location>
</feature>
<dbReference type="InterPro" id="IPR004268">
    <property type="entry name" value="MurJ"/>
</dbReference>
<keyword evidence="6 10" id="KW-1133">Transmembrane helix</keyword>
<keyword evidence="3 10" id="KW-0812">Transmembrane</keyword>
<feature type="transmembrane region" description="Helical" evidence="10">
    <location>
        <begin position="126"/>
        <end position="146"/>
    </location>
</feature>
<dbReference type="GO" id="GO:0008360">
    <property type="term" value="P:regulation of cell shape"/>
    <property type="evidence" value="ECO:0007669"/>
    <property type="project" value="UniProtKB-KW"/>
</dbReference>
<dbReference type="GO" id="GO:0015648">
    <property type="term" value="F:lipid-linked peptidoglycan transporter activity"/>
    <property type="evidence" value="ECO:0007669"/>
    <property type="project" value="TreeGrafter"/>
</dbReference>
<reference evidence="11" key="1">
    <citation type="submission" date="2022-08" db="EMBL/GenBank/DDBJ databases">
        <authorList>
            <person name="Li F."/>
        </authorList>
    </citation>
    <scope>NUCLEOTIDE SEQUENCE</scope>
    <source>
        <strain evidence="11">MQZ15Z-1</strain>
    </source>
</reference>
<dbReference type="Proteomes" id="UP001151088">
    <property type="component" value="Unassembled WGS sequence"/>
</dbReference>
<feature type="transmembrane region" description="Helical" evidence="10">
    <location>
        <begin position="247"/>
        <end position="266"/>
    </location>
</feature>
<evidence type="ECO:0000256" key="3">
    <source>
        <dbReference type="ARBA" id="ARBA00022692"/>
    </source>
</evidence>
<accession>A0A9X2T3G4</accession>
<dbReference type="GO" id="GO:0009252">
    <property type="term" value="P:peptidoglycan biosynthetic process"/>
    <property type="evidence" value="ECO:0007669"/>
    <property type="project" value="UniProtKB-KW"/>
</dbReference>
<comment type="similarity">
    <text evidence="9">Belongs to the MurJ/MviN family.</text>
</comment>
<keyword evidence="12" id="KW-1185">Reference proteome</keyword>
<dbReference type="RefSeq" id="WP_258732001.1">
    <property type="nucleotide sequence ID" value="NZ_JANTHZ010000002.1"/>
</dbReference>
<dbReference type="InterPro" id="IPR051050">
    <property type="entry name" value="Lipid_II_flippase_MurJ/MviN"/>
</dbReference>
<keyword evidence="2" id="KW-1003">Cell membrane</keyword>
<dbReference type="GO" id="GO:0034204">
    <property type="term" value="P:lipid translocation"/>
    <property type="evidence" value="ECO:0007669"/>
    <property type="project" value="TreeGrafter"/>
</dbReference>
<evidence type="ECO:0000256" key="1">
    <source>
        <dbReference type="ARBA" id="ARBA00004651"/>
    </source>
</evidence>
<evidence type="ECO:0000256" key="4">
    <source>
        <dbReference type="ARBA" id="ARBA00022960"/>
    </source>
</evidence>
<feature type="transmembrane region" description="Helical" evidence="10">
    <location>
        <begin position="311"/>
        <end position="335"/>
    </location>
</feature>
<evidence type="ECO:0000256" key="7">
    <source>
        <dbReference type="ARBA" id="ARBA00023136"/>
    </source>
</evidence>
<evidence type="ECO:0000313" key="11">
    <source>
        <dbReference type="EMBL" id="MCS0494961.1"/>
    </source>
</evidence>
<evidence type="ECO:0000256" key="6">
    <source>
        <dbReference type="ARBA" id="ARBA00022989"/>
    </source>
</evidence>
<feature type="transmembrane region" description="Helical" evidence="10">
    <location>
        <begin position="380"/>
        <end position="399"/>
    </location>
</feature>
<proteinExistence type="inferred from homology"/>
<evidence type="ECO:0000256" key="8">
    <source>
        <dbReference type="ARBA" id="ARBA00060041"/>
    </source>
</evidence>
<gene>
    <name evidence="11" type="ORF">NVS89_07615</name>
</gene>
<keyword evidence="4" id="KW-0133">Cell shape</keyword>
<comment type="subcellular location">
    <subcellularLocation>
        <location evidence="1">Cell membrane</location>
        <topology evidence="1">Multi-pass membrane protein</topology>
    </subcellularLocation>
</comment>
<feature type="transmembrane region" description="Helical" evidence="10">
    <location>
        <begin position="273"/>
        <end position="291"/>
    </location>
</feature>
<name>A0A9X2T3G4_9HYPH</name>
<comment type="caution">
    <text evidence="11">The sequence shown here is derived from an EMBL/GenBank/DDBJ whole genome shotgun (WGS) entry which is preliminary data.</text>
</comment>
<feature type="transmembrane region" description="Helical" evidence="10">
    <location>
        <begin position="405"/>
        <end position="425"/>
    </location>
</feature>
<sequence length="514" mass="50166">MALLRRASTVALITLGSRGLGFVRDAMVAALFGTGLVADASVAGLALPQLARRLLGEGALNAAILPALVRAETDRRARLAGAALVLFALAAFAAGLVLFVFMPVVIGVLAPGFELTGPRGAGAVMVGRIAVVCVPLALLTGVLAALANAAGRYAAPAFGPVAGNVAVIALVTGLILAGGRSMAMDAALTWLAVAAIAGAVTQFALVACAVPRGALAMPHQEDLARALPMLGAALPSLFAAALPQLRFLVAAAAASGIAGGVAALFYATRLVELPLGLVGASAGAVLLPALAGHDGKGRAGARSVGAGGIEAALALSLPAALGLAVLAEPVVAVLFQRGAFDAEATRLTATAMALLALTLPLQASEKVLAAIAFTEGLSRLVARCGVAALILGGIAGFAGTPWLGIAGPALGVLVSSAASLAGLALGLGRRRLVAIEAEGRRRLRGLAGAALVMAGAVALARLWAAPALAAGGLAGAAALALLVVLGVAVYAGAARLLGGIAVGTLRSALKGDPR</sequence>
<organism evidence="11 12">
    <name type="scientific">Ancylobacter mangrovi</name>
    <dbReference type="NCBI Taxonomy" id="2972472"/>
    <lineage>
        <taxon>Bacteria</taxon>
        <taxon>Pseudomonadati</taxon>
        <taxon>Pseudomonadota</taxon>
        <taxon>Alphaproteobacteria</taxon>
        <taxon>Hyphomicrobiales</taxon>
        <taxon>Xanthobacteraceae</taxon>
        <taxon>Ancylobacter</taxon>
    </lineage>
</organism>
<protein>
    <submittedName>
        <fullName evidence="11">Polysaccharide biosynthesis C-terminal domain-containing protein</fullName>
    </submittedName>
</protein>
<dbReference type="PRINTS" id="PR01806">
    <property type="entry name" value="VIRFACTRMVIN"/>
</dbReference>
<evidence type="ECO:0000256" key="5">
    <source>
        <dbReference type="ARBA" id="ARBA00022984"/>
    </source>
</evidence>
<feature type="transmembrane region" description="Helical" evidence="10">
    <location>
        <begin position="470"/>
        <end position="491"/>
    </location>
</feature>
<evidence type="ECO:0000313" key="12">
    <source>
        <dbReference type="Proteomes" id="UP001151088"/>
    </source>
</evidence>
<comment type="function">
    <text evidence="8">Involved in peptidoglycan biosynthesis. Transports lipid-linked peptidoglycan precursors from the inner to the outer leaflet of the cytoplasmic membrane.</text>
</comment>
<evidence type="ECO:0000256" key="10">
    <source>
        <dbReference type="SAM" id="Phobius"/>
    </source>
</evidence>
<keyword evidence="7 10" id="KW-0472">Membrane</keyword>
<dbReference type="PANTHER" id="PTHR47019:SF1">
    <property type="entry name" value="LIPID II FLIPPASE MURJ"/>
    <property type="match status" value="1"/>
</dbReference>
<dbReference type="EMBL" id="JANTHZ010000002">
    <property type="protein sequence ID" value="MCS0494961.1"/>
    <property type="molecule type" value="Genomic_DNA"/>
</dbReference>
<feature type="transmembrane region" description="Helical" evidence="10">
    <location>
        <begin position="153"/>
        <end position="176"/>
    </location>
</feature>
<keyword evidence="5" id="KW-0573">Peptidoglycan synthesis</keyword>
<dbReference type="GO" id="GO:0005886">
    <property type="term" value="C:plasma membrane"/>
    <property type="evidence" value="ECO:0007669"/>
    <property type="project" value="UniProtKB-SubCell"/>
</dbReference>
<dbReference type="AlphaFoldDB" id="A0A9X2T3G4"/>
<feature type="transmembrane region" description="Helical" evidence="10">
    <location>
        <begin position="446"/>
        <end position="464"/>
    </location>
</feature>
<dbReference type="PANTHER" id="PTHR47019">
    <property type="entry name" value="LIPID II FLIPPASE MURJ"/>
    <property type="match status" value="1"/>
</dbReference>